<dbReference type="Gene3D" id="3.10.105.10">
    <property type="entry name" value="Dipeptide-binding Protein, Domain 3"/>
    <property type="match status" value="1"/>
</dbReference>
<dbReference type="InterPro" id="IPR000914">
    <property type="entry name" value="SBP_5_dom"/>
</dbReference>
<dbReference type="PROSITE" id="PS51257">
    <property type="entry name" value="PROKAR_LIPOPROTEIN"/>
    <property type="match status" value="1"/>
</dbReference>
<gene>
    <name evidence="7" type="ORF">IAD15_06985</name>
</gene>
<sequence>MKKKGLGLLLMASLLTGCGGSSSVTYDPDHFVDYYISGQDFETLNYLTSMSARDLKVIANIMDGMVETDLYGQVVPCLAESWEHNEDYTVWTFYLREGLEWVDANGKIYDRLTADDFVYSAEYVLDPQTGSNNVASYELIQGARAYYEAKLAGEQPDPSMIGIKALDERTVQYTMADGGCPYFPSVLGYSAFYPTSRRFVSELTSDDPNISPLSVFGNSKDTLLYCGAFILQEHQLDTERTLVRNTHYWDKANVHFETVKSLAVKDEESVVEYFERGEVSYAPLVNNKAKTEYDNGNQNLVQKDTLAMTYALMFNNQTKYSEDVNTAMSNEDFRKSIYYGFDREMFIELINPINPSSLTARTFTASGYLYTEEGTDYTQLDPLQPYQSEQYQPDQAASYKQRAMDTLQAQGVQFPLELRYYYQAGNETAALQARMLQEILETNLGTDYITVSLHEYSRSFVSEARSTGDYALAIGGWNPDFADPINNLTCLRSDGTINNAYAIETLGNAHFAYPEFDAMLEEANAITSSLKERYTAFARAEAYLLEHAYLVPIYVSGGTYELTTVNNYSHMHSKVGIDQFKYKGLIAYDHVITASENEAFKQEWENAKPSA</sequence>
<comment type="subcellular location">
    <subcellularLocation>
        <location evidence="1">Cell envelope</location>
    </subcellularLocation>
</comment>
<dbReference type="InterPro" id="IPR030678">
    <property type="entry name" value="Peptide/Ni-bd"/>
</dbReference>
<accession>A0A9D1HQT7</accession>
<dbReference type="GO" id="GO:0043190">
    <property type="term" value="C:ATP-binding cassette (ABC) transporter complex"/>
    <property type="evidence" value="ECO:0007669"/>
    <property type="project" value="InterPro"/>
</dbReference>
<evidence type="ECO:0000256" key="3">
    <source>
        <dbReference type="ARBA" id="ARBA00022448"/>
    </source>
</evidence>
<evidence type="ECO:0000259" key="6">
    <source>
        <dbReference type="Pfam" id="PF00496"/>
    </source>
</evidence>
<dbReference type="GO" id="GO:0015833">
    <property type="term" value="P:peptide transport"/>
    <property type="evidence" value="ECO:0007669"/>
    <property type="project" value="TreeGrafter"/>
</dbReference>
<dbReference type="GO" id="GO:0030313">
    <property type="term" value="C:cell envelope"/>
    <property type="evidence" value="ECO:0007669"/>
    <property type="project" value="UniProtKB-SubCell"/>
</dbReference>
<dbReference type="CDD" id="cd08504">
    <property type="entry name" value="PBP2_OppA"/>
    <property type="match status" value="1"/>
</dbReference>
<keyword evidence="4 5" id="KW-0732">Signal</keyword>
<evidence type="ECO:0000256" key="1">
    <source>
        <dbReference type="ARBA" id="ARBA00004196"/>
    </source>
</evidence>
<dbReference type="PIRSF" id="PIRSF002741">
    <property type="entry name" value="MppA"/>
    <property type="match status" value="1"/>
</dbReference>
<organism evidence="7 8">
    <name type="scientific">Candidatus Fimiplasma intestinipullorum</name>
    <dbReference type="NCBI Taxonomy" id="2840825"/>
    <lineage>
        <taxon>Bacteria</taxon>
        <taxon>Bacillati</taxon>
        <taxon>Bacillota</taxon>
        <taxon>Clostridia</taxon>
        <taxon>Eubacteriales</taxon>
        <taxon>Candidatus Fimiplasma</taxon>
    </lineage>
</organism>
<feature type="signal peptide" evidence="5">
    <location>
        <begin position="1"/>
        <end position="23"/>
    </location>
</feature>
<dbReference type="SUPFAM" id="SSF53850">
    <property type="entry name" value="Periplasmic binding protein-like II"/>
    <property type="match status" value="1"/>
</dbReference>
<dbReference type="GO" id="GO:1904680">
    <property type="term" value="F:peptide transmembrane transporter activity"/>
    <property type="evidence" value="ECO:0007669"/>
    <property type="project" value="TreeGrafter"/>
</dbReference>
<dbReference type="InterPro" id="IPR039424">
    <property type="entry name" value="SBP_5"/>
</dbReference>
<evidence type="ECO:0000256" key="2">
    <source>
        <dbReference type="ARBA" id="ARBA00005695"/>
    </source>
</evidence>
<evidence type="ECO:0000256" key="5">
    <source>
        <dbReference type="SAM" id="SignalP"/>
    </source>
</evidence>
<reference evidence="7" key="2">
    <citation type="journal article" date="2021" name="PeerJ">
        <title>Extensive microbial diversity within the chicken gut microbiome revealed by metagenomics and culture.</title>
        <authorList>
            <person name="Gilroy R."/>
            <person name="Ravi A."/>
            <person name="Getino M."/>
            <person name="Pursley I."/>
            <person name="Horton D.L."/>
            <person name="Alikhan N.F."/>
            <person name="Baker D."/>
            <person name="Gharbi K."/>
            <person name="Hall N."/>
            <person name="Watson M."/>
            <person name="Adriaenssens E.M."/>
            <person name="Foster-Nyarko E."/>
            <person name="Jarju S."/>
            <person name="Secka A."/>
            <person name="Antonio M."/>
            <person name="Oren A."/>
            <person name="Chaudhuri R.R."/>
            <person name="La Ragione R."/>
            <person name="Hildebrand F."/>
            <person name="Pallen M.J."/>
        </authorList>
    </citation>
    <scope>NUCLEOTIDE SEQUENCE</scope>
    <source>
        <strain evidence="7">CHK195-11698</strain>
    </source>
</reference>
<dbReference type="PANTHER" id="PTHR30290">
    <property type="entry name" value="PERIPLASMIC BINDING COMPONENT OF ABC TRANSPORTER"/>
    <property type="match status" value="1"/>
</dbReference>
<protein>
    <submittedName>
        <fullName evidence="7">Peptide ABC transporter substrate-binding protein</fullName>
    </submittedName>
</protein>
<dbReference type="Gene3D" id="3.90.76.10">
    <property type="entry name" value="Dipeptide-binding Protein, Domain 1"/>
    <property type="match status" value="1"/>
</dbReference>
<evidence type="ECO:0000313" key="8">
    <source>
        <dbReference type="Proteomes" id="UP000824175"/>
    </source>
</evidence>
<dbReference type="Gene3D" id="3.40.190.10">
    <property type="entry name" value="Periplasmic binding protein-like II"/>
    <property type="match status" value="1"/>
</dbReference>
<name>A0A9D1HQT7_9FIRM</name>
<dbReference type="GO" id="GO:0042597">
    <property type="term" value="C:periplasmic space"/>
    <property type="evidence" value="ECO:0007669"/>
    <property type="project" value="UniProtKB-ARBA"/>
</dbReference>
<comment type="caution">
    <text evidence="7">The sequence shown here is derived from an EMBL/GenBank/DDBJ whole genome shotgun (WGS) entry which is preliminary data.</text>
</comment>
<dbReference type="PANTHER" id="PTHR30290:SF10">
    <property type="entry name" value="PERIPLASMIC OLIGOPEPTIDE-BINDING PROTEIN-RELATED"/>
    <property type="match status" value="1"/>
</dbReference>
<dbReference type="EMBL" id="DVMJ01000058">
    <property type="protein sequence ID" value="HIU13799.1"/>
    <property type="molecule type" value="Genomic_DNA"/>
</dbReference>
<evidence type="ECO:0000313" key="7">
    <source>
        <dbReference type="EMBL" id="HIU13799.1"/>
    </source>
</evidence>
<keyword evidence="3" id="KW-0813">Transport</keyword>
<evidence type="ECO:0000256" key="4">
    <source>
        <dbReference type="ARBA" id="ARBA00022729"/>
    </source>
</evidence>
<dbReference type="Proteomes" id="UP000824175">
    <property type="component" value="Unassembled WGS sequence"/>
</dbReference>
<comment type="similarity">
    <text evidence="2">Belongs to the bacterial solute-binding protein 5 family.</text>
</comment>
<feature type="domain" description="Solute-binding protein family 5" evidence="6">
    <location>
        <begin position="73"/>
        <end position="497"/>
    </location>
</feature>
<dbReference type="AlphaFoldDB" id="A0A9D1HQT7"/>
<dbReference type="Pfam" id="PF00496">
    <property type="entry name" value="SBP_bac_5"/>
    <property type="match status" value="1"/>
</dbReference>
<proteinExistence type="inferred from homology"/>
<reference evidence="7" key="1">
    <citation type="submission" date="2020-10" db="EMBL/GenBank/DDBJ databases">
        <authorList>
            <person name="Gilroy R."/>
        </authorList>
    </citation>
    <scope>NUCLEOTIDE SEQUENCE</scope>
    <source>
        <strain evidence="7">CHK195-11698</strain>
    </source>
</reference>
<feature type="chain" id="PRO_5038910619" evidence="5">
    <location>
        <begin position="24"/>
        <end position="611"/>
    </location>
</feature>